<evidence type="ECO:0000313" key="4">
    <source>
        <dbReference type="Proteomes" id="UP001432312"/>
    </source>
</evidence>
<evidence type="ECO:0008006" key="5">
    <source>
        <dbReference type="Google" id="ProtNLM"/>
    </source>
</evidence>
<evidence type="ECO:0000256" key="2">
    <source>
        <dbReference type="SAM" id="SignalP"/>
    </source>
</evidence>
<dbReference type="InterPro" id="IPR006311">
    <property type="entry name" value="TAT_signal"/>
</dbReference>
<dbReference type="EMBL" id="CP108036">
    <property type="protein sequence ID" value="WUN82928.1"/>
    <property type="molecule type" value="Genomic_DNA"/>
</dbReference>
<feature type="signal peptide" evidence="2">
    <location>
        <begin position="1"/>
        <end position="32"/>
    </location>
</feature>
<feature type="region of interest" description="Disordered" evidence="1">
    <location>
        <begin position="39"/>
        <end position="134"/>
    </location>
</feature>
<dbReference type="GeneID" id="95500980"/>
<proteinExistence type="predicted"/>
<name>A0ABZ1QJV8_9ACTN</name>
<feature type="compositionally biased region" description="Basic and acidic residues" evidence="1">
    <location>
        <begin position="125"/>
        <end position="134"/>
    </location>
</feature>
<reference evidence="3" key="1">
    <citation type="submission" date="2022-10" db="EMBL/GenBank/DDBJ databases">
        <title>The complete genomes of actinobacterial strains from the NBC collection.</title>
        <authorList>
            <person name="Joergensen T.S."/>
            <person name="Alvarez Arevalo M."/>
            <person name="Sterndorff E.B."/>
            <person name="Faurdal D."/>
            <person name="Vuksanovic O."/>
            <person name="Mourched A.-S."/>
            <person name="Charusanti P."/>
            <person name="Shaw S."/>
            <person name="Blin K."/>
            <person name="Weber T."/>
        </authorList>
    </citation>
    <scope>NUCLEOTIDE SEQUENCE</scope>
    <source>
        <strain evidence="3">NBC_00303</strain>
    </source>
</reference>
<evidence type="ECO:0000313" key="3">
    <source>
        <dbReference type="EMBL" id="WUN82928.1"/>
    </source>
</evidence>
<protein>
    <recommendedName>
        <fullName evidence="5">Secreted protein</fullName>
    </recommendedName>
</protein>
<dbReference type="Proteomes" id="UP001432312">
    <property type="component" value="Chromosome"/>
</dbReference>
<gene>
    <name evidence="3" type="ORF">OHA91_33060</name>
</gene>
<dbReference type="PROSITE" id="PS51318">
    <property type="entry name" value="TAT"/>
    <property type="match status" value="1"/>
</dbReference>
<accession>A0ABZ1QJV8</accession>
<feature type="chain" id="PRO_5046999739" description="Secreted protein" evidence="2">
    <location>
        <begin position="33"/>
        <end position="134"/>
    </location>
</feature>
<feature type="compositionally biased region" description="Basic and acidic residues" evidence="1">
    <location>
        <begin position="99"/>
        <end position="111"/>
    </location>
</feature>
<keyword evidence="4" id="KW-1185">Reference proteome</keyword>
<organism evidence="3 4">
    <name type="scientific">Streptomyces erythrochromogenes</name>
    <dbReference type="NCBI Taxonomy" id="285574"/>
    <lineage>
        <taxon>Bacteria</taxon>
        <taxon>Bacillati</taxon>
        <taxon>Actinomycetota</taxon>
        <taxon>Actinomycetes</taxon>
        <taxon>Kitasatosporales</taxon>
        <taxon>Streptomycetaceae</taxon>
        <taxon>Streptomyces</taxon>
    </lineage>
</organism>
<feature type="compositionally biased region" description="Basic and acidic residues" evidence="1">
    <location>
        <begin position="65"/>
        <end position="90"/>
    </location>
</feature>
<sequence length="134" mass="13825">MTHPFRTRRLVLFAAAGALAAGAVVVPTTAFAATPAAPHAVLTDGGSGDRSGDSTLLWTSPSGDGRIKIGPDKDRSGKGSDGTWKKGDKWGKKRPGKGGSDDGVHVPKDPEWQCITAPCGPPRTTTEDGRTHPG</sequence>
<evidence type="ECO:0000256" key="1">
    <source>
        <dbReference type="SAM" id="MobiDB-lite"/>
    </source>
</evidence>
<dbReference type="RefSeq" id="WP_266503694.1">
    <property type="nucleotide sequence ID" value="NZ_CP108036.1"/>
</dbReference>
<keyword evidence="2" id="KW-0732">Signal</keyword>